<dbReference type="InterPro" id="IPR052562">
    <property type="entry name" value="Ketohexokinase-related"/>
</dbReference>
<dbReference type="InterPro" id="IPR011611">
    <property type="entry name" value="PfkB_dom"/>
</dbReference>
<dbReference type="EMBL" id="JAWDJX010000001">
    <property type="protein sequence ID" value="KAK3058443.1"/>
    <property type="molecule type" value="Genomic_DNA"/>
</dbReference>
<keyword evidence="3" id="KW-1185">Reference proteome</keyword>
<evidence type="ECO:0000313" key="2">
    <source>
        <dbReference type="EMBL" id="KAK3058443.1"/>
    </source>
</evidence>
<dbReference type="InterPro" id="IPR029056">
    <property type="entry name" value="Ribokinase-like"/>
</dbReference>
<dbReference type="Gene3D" id="3.40.1190.20">
    <property type="match status" value="1"/>
</dbReference>
<organism evidence="2 3">
    <name type="scientific">Extremus antarcticus</name>
    <dbReference type="NCBI Taxonomy" id="702011"/>
    <lineage>
        <taxon>Eukaryota</taxon>
        <taxon>Fungi</taxon>
        <taxon>Dikarya</taxon>
        <taxon>Ascomycota</taxon>
        <taxon>Pezizomycotina</taxon>
        <taxon>Dothideomycetes</taxon>
        <taxon>Dothideomycetidae</taxon>
        <taxon>Mycosphaerellales</taxon>
        <taxon>Extremaceae</taxon>
        <taxon>Extremus</taxon>
    </lineage>
</organism>
<dbReference type="PANTHER" id="PTHR42774">
    <property type="entry name" value="PHOSPHOTRANSFERASE SYSTEM TRANSPORT PROTEIN"/>
    <property type="match status" value="1"/>
</dbReference>
<dbReference type="AlphaFoldDB" id="A0AAJ0GIZ6"/>
<dbReference type="Pfam" id="PF00294">
    <property type="entry name" value="PfkB"/>
    <property type="match status" value="1"/>
</dbReference>
<name>A0AAJ0GIZ6_9PEZI</name>
<proteinExistence type="predicted"/>
<accession>A0AAJ0GIZ6</accession>
<evidence type="ECO:0000313" key="3">
    <source>
        <dbReference type="Proteomes" id="UP001271007"/>
    </source>
</evidence>
<feature type="domain" description="Carbohydrate kinase PfkB" evidence="1">
    <location>
        <begin position="108"/>
        <end position="384"/>
    </location>
</feature>
<comment type="caution">
    <text evidence="2">The sequence shown here is derived from an EMBL/GenBank/DDBJ whole genome shotgun (WGS) entry which is preliminary data.</text>
</comment>
<protein>
    <recommendedName>
        <fullName evidence="1">Carbohydrate kinase PfkB domain-containing protein</fullName>
    </recommendedName>
</protein>
<dbReference type="SUPFAM" id="SSF53613">
    <property type="entry name" value="Ribokinase-like"/>
    <property type="match status" value="1"/>
</dbReference>
<evidence type="ECO:0000259" key="1">
    <source>
        <dbReference type="Pfam" id="PF00294"/>
    </source>
</evidence>
<reference evidence="2" key="1">
    <citation type="submission" date="2023-04" db="EMBL/GenBank/DDBJ databases">
        <title>Black Yeasts Isolated from many extreme environments.</title>
        <authorList>
            <person name="Coleine C."/>
            <person name="Stajich J.E."/>
            <person name="Selbmann L."/>
        </authorList>
    </citation>
    <scope>NUCLEOTIDE SEQUENCE</scope>
    <source>
        <strain evidence="2">CCFEE 5312</strain>
    </source>
</reference>
<dbReference type="Proteomes" id="UP001271007">
    <property type="component" value="Unassembled WGS sequence"/>
</dbReference>
<sequence length="407" mass="44967">MPYRTRLVAVGACAIDTILTVPHFPAEDSKLRATSLRKRRGGNTPNTLEVLQELISDDVDDAATRPDRPQSNVPASIDLSLMAVLPSRVCAQTEFIASSFEMDAHAYTKSTNVDLFHCIFRENYTEPISAYIVSSEASSSRTIVNHNPLPEMTFEEFVVQAEKLITISATQDEQHSRRIWFHFEGRVPEITYKCIQYLRKHPALQLAKQQLGSELILRISVELEKPLRNGLRDLVLGADYVFYSRSWAEGEGYGSAEACLKGEAEQLGQQRVESLLTPDKLLICTWGAQGACSLMSECWIDSALSRLQDYHVSKSPAYVTHDLDQVVIGTTGAGDAFIAGALFGLIRREMEWHCGLGVQKGGWSVEQTLKFANGVAGRKILQQGFGGLGAATRQLRNALDLQSATNS</sequence>
<dbReference type="PANTHER" id="PTHR42774:SF3">
    <property type="entry name" value="KETOHEXOKINASE"/>
    <property type="match status" value="1"/>
</dbReference>
<gene>
    <name evidence="2" type="ORF">LTR09_000007</name>
</gene>